<dbReference type="PANTHER" id="PTHR43289:SF34">
    <property type="entry name" value="SERINE_THREONINE-PROTEIN KINASE YBDM-RELATED"/>
    <property type="match status" value="1"/>
</dbReference>
<evidence type="ECO:0000256" key="5">
    <source>
        <dbReference type="ARBA" id="ARBA00022777"/>
    </source>
</evidence>
<evidence type="ECO:0000256" key="11">
    <source>
        <dbReference type="SAM" id="Phobius"/>
    </source>
</evidence>
<dbReference type="FunFam" id="3.30.200.20:FF:000035">
    <property type="entry name" value="Serine/threonine protein kinase Stk1"/>
    <property type="match status" value="1"/>
</dbReference>
<dbReference type="RefSeq" id="WP_154502019.1">
    <property type="nucleotide sequence ID" value="NZ_VUMN01000001.1"/>
</dbReference>
<evidence type="ECO:0000256" key="3">
    <source>
        <dbReference type="ARBA" id="ARBA00022679"/>
    </source>
</evidence>
<dbReference type="FunFam" id="1.10.510.10:FF:000021">
    <property type="entry name" value="Serine/threonine protein kinase"/>
    <property type="match status" value="1"/>
</dbReference>
<feature type="binding site" evidence="9">
    <location>
        <position position="41"/>
    </location>
    <ligand>
        <name>ATP</name>
        <dbReference type="ChEBI" id="CHEBI:30616"/>
    </ligand>
</feature>
<dbReference type="Gene3D" id="1.10.510.10">
    <property type="entry name" value="Transferase(Phosphotransferase) domain 1"/>
    <property type="match status" value="1"/>
</dbReference>
<keyword evidence="15" id="KW-1185">Reference proteome</keyword>
<comment type="caution">
    <text evidence="14">The sequence shown here is derived from an EMBL/GenBank/DDBJ whole genome shotgun (WGS) entry which is preliminary data.</text>
</comment>
<accession>A0A7X2NQ45</accession>
<keyword evidence="5 14" id="KW-0418">Kinase</keyword>
<keyword evidence="11" id="KW-0472">Membrane</keyword>
<dbReference type="AlphaFoldDB" id="A0A7X2NQ45"/>
<feature type="domain" description="Protein kinase" evidence="12">
    <location>
        <begin position="12"/>
        <end position="272"/>
    </location>
</feature>
<dbReference type="NCBIfam" id="NF033483">
    <property type="entry name" value="PknB_PASTA_kin"/>
    <property type="match status" value="1"/>
</dbReference>
<evidence type="ECO:0000313" key="14">
    <source>
        <dbReference type="EMBL" id="MSS57345.1"/>
    </source>
</evidence>
<reference evidence="14 15" key="1">
    <citation type="submission" date="2019-08" db="EMBL/GenBank/DDBJ databases">
        <title>In-depth cultivation of the pig gut microbiome towards novel bacterial diversity and tailored functional studies.</title>
        <authorList>
            <person name="Wylensek D."/>
            <person name="Hitch T.C.A."/>
            <person name="Clavel T."/>
        </authorList>
    </citation>
    <scope>NUCLEOTIDE SEQUENCE [LARGE SCALE GENOMIC DNA]</scope>
    <source>
        <strain evidence="14 15">Oil+RF-744-GAM-WT-6</strain>
    </source>
</reference>
<gene>
    <name evidence="14" type="primary">pknB</name>
    <name evidence="14" type="ORF">FYJ51_00270</name>
</gene>
<dbReference type="PANTHER" id="PTHR43289">
    <property type="entry name" value="MITOGEN-ACTIVATED PROTEIN KINASE KINASE KINASE 20-RELATED"/>
    <property type="match status" value="1"/>
</dbReference>
<dbReference type="CDD" id="cd06577">
    <property type="entry name" value="PASTA_pknB"/>
    <property type="match status" value="3"/>
</dbReference>
<keyword evidence="4 9" id="KW-0547">Nucleotide-binding</keyword>
<dbReference type="PROSITE" id="PS00108">
    <property type="entry name" value="PROTEIN_KINASE_ST"/>
    <property type="match status" value="1"/>
</dbReference>
<dbReference type="PROSITE" id="PS50011">
    <property type="entry name" value="PROTEIN_KINASE_DOM"/>
    <property type="match status" value="1"/>
</dbReference>
<dbReference type="SUPFAM" id="SSF56112">
    <property type="entry name" value="Protein kinase-like (PK-like)"/>
    <property type="match status" value="1"/>
</dbReference>
<dbReference type="CDD" id="cd14014">
    <property type="entry name" value="STKc_PknB_like"/>
    <property type="match status" value="1"/>
</dbReference>
<evidence type="ECO:0000256" key="1">
    <source>
        <dbReference type="ARBA" id="ARBA00012513"/>
    </source>
</evidence>
<dbReference type="GO" id="GO:0004674">
    <property type="term" value="F:protein serine/threonine kinase activity"/>
    <property type="evidence" value="ECO:0007669"/>
    <property type="project" value="UniProtKB-KW"/>
</dbReference>
<dbReference type="InterPro" id="IPR005543">
    <property type="entry name" value="PASTA_dom"/>
</dbReference>
<evidence type="ECO:0000256" key="6">
    <source>
        <dbReference type="ARBA" id="ARBA00022840"/>
    </source>
</evidence>
<dbReference type="Proteomes" id="UP000461880">
    <property type="component" value="Unassembled WGS sequence"/>
</dbReference>
<evidence type="ECO:0000259" key="13">
    <source>
        <dbReference type="PROSITE" id="PS51178"/>
    </source>
</evidence>
<dbReference type="InterPro" id="IPR008271">
    <property type="entry name" value="Ser/Thr_kinase_AS"/>
</dbReference>
<dbReference type="EC" id="2.7.11.1" evidence="1"/>
<comment type="catalytic activity">
    <reaction evidence="8">
        <text>L-seryl-[protein] + ATP = O-phospho-L-seryl-[protein] + ADP + H(+)</text>
        <dbReference type="Rhea" id="RHEA:17989"/>
        <dbReference type="Rhea" id="RHEA-COMP:9863"/>
        <dbReference type="Rhea" id="RHEA-COMP:11604"/>
        <dbReference type="ChEBI" id="CHEBI:15378"/>
        <dbReference type="ChEBI" id="CHEBI:29999"/>
        <dbReference type="ChEBI" id="CHEBI:30616"/>
        <dbReference type="ChEBI" id="CHEBI:83421"/>
        <dbReference type="ChEBI" id="CHEBI:456216"/>
        <dbReference type="EC" id="2.7.11.1"/>
    </reaction>
</comment>
<dbReference type="Pfam" id="PF00069">
    <property type="entry name" value="Pkinase"/>
    <property type="match status" value="1"/>
</dbReference>
<feature type="transmembrane region" description="Helical" evidence="11">
    <location>
        <begin position="337"/>
        <end position="357"/>
    </location>
</feature>
<evidence type="ECO:0000256" key="10">
    <source>
        <dbReference type="SAM" id="MobiDB-lite"/>
    </source>
</evidence>
<keyword evidence="3" id="KW-0808">Transferase</keyword>
<dbReference type="PROSITE" id="PS51178">
    <property type="entry name" value="PASTA"/>
    <property type="match status" value="2"/>
</dbReference>
<name>A0A7X2NQ45_9FIRM</name>
<keyword evidence="11" id="KW-1133">Transmembrane helix</keyword>
<feature type="compositionally biased region" description="Basic and acidic residues" evidence="10">
    <location>
        <begin position="311"/>
        <end position="321"/>
    </location>
</feature>
<evidence type="ECO:0000256" key="8">
    <source>
        <dbReference type="ARBA" id="ARBA00048679"/>
    </source>
</evidence>
<evidence type="ECO:0000256" key="9">
    <source>
        <dbReference type="PROSITE-ProRule" id="PRU10141"/>
    </source>
</evidence>
<dbReference type="Gene3D" id="3.30.200.20">
    <property type="entry name" value="Phosphorylase Kinase, domain 1"/>
    <property type="match status" value="1"/>
</dbReference>
<feature type="domain" description="PASTA" evidence="13">
    <location>
        <begin position="506"/>
        <end position="582"/>
    </location>
</feature>
<dbReference type="Gene3D" id="3.30.10.20">
    <property type="match status" value="3"/>
</dbReference>
<evidence type="ECO:0000256" key="7">
    <source>
        <dbReference type="ARBA" id="ARBA00047899"/>
    </source>
</evidence>
<comment type="catalytic activity">
    <reaction evidence="7">
        <text>L-threonyl-[protein] + ATP = O-phospho-L-threonyl-[protein] + ADP + H(+)</text>
        <dbReference type="Rhea" id="RHEA:46608"/>
        <dbReference type="Rhea" id="RHEA-COMP:11060"/>
        <dbReference type="Rhea" id="RHEA-COMP:11605"/>
        <dbReference type="ChEBI" id="CHEBI:15378"/>
        <dbReference type="ChEBI" id="CHEBI:30013"/>
        <dbReference type="ChEBI" id="CHEBI:30616"/>
        <dbReference type="ChEBI" id="CHEBI:61977"/>
        <dbReference type="ChEBI" id="CHEBI:456216"/>
        <dbReference type="EC" id="2.7.11.1"/>
    </reaction>
</comment>
<keyword evidence="11" id="KW-0812">Transmembrane</keyword>
<evidence type="ECO:0000256" key="4">
    <source>
        <dbReference type="ARBA" id="ARBA00022741"/>
    </source>
</evidence>
<feature type="region of interest" description="Disordered" evidence="10">
    <location>
        <begin position="293"/>
        <end position="329"/>
    </location>
</feature>
<evidence type="ECO:0000259" key="12">
    <source>
        <dbReference type="PROSITE" id="PS50011"/>
    </source>
</evidence>
<organism evidence="14 15">
    <name type="scientific">Stecheria intestinalis</name>
    <dbReference type="NCBI Taxonomy" id="2606630"/>
    <lineage>
        <taxon>Bacteria</taxon>
        <taxon>Bacillati</taxon>
        <taxon>Bacillota</taxon>
        <taxon>Erysipelotrichia</taxon>
        <taxon>Erysipelotrichales</taxon>
        <taxon>Erysipelotrichaceae</taxon>
        <taxon>Stecheria</taxon>
    </lineage>
</organism>
<dbReference type="PROSITE" id="PS00107">
    <property type="entry name" value="PROTEIN_KINASE_ATP"/>
    <property type="match status" value="1"/>
</dbReference>
<dbReference type="Pfam" id="PF03793">
    <property type="entry name" value="PASTA"/>
    <property type="match status" value="2"/>
</dbReference>
<dbReference type="GO" id="GO:0005524">
    <property type="term" value="F:ATP binding"/>
    <property type="evidence" value="ECO:0007669"/>
    <property type="project" value="UniProtKB-UniRule"/>
</dbReference>
<dbReference type="InterPro" id="IPR017441">
    <property type="entry name" value="Protein_kinase_ATP_BS"/>
</dbReference>
<proteinExistence type="predicted"/>
<sequence length="582" mass="63752">MSNSKNLIANRYEVFQHIGQGGMADVFLAVDTILNRQVAIKILRSELCTDAVSVLRFEREAQAATALSHPNIVEIYDVGEYKGHHYIVMEYVPGKTLKKVIQQRGALLKEEAVDIMKQLLSATAEAHRRGIIHRDIKPQNVIVKSDGSVKILDFGIALAKGSIQLTQANNVMGSVHYLAPELARGESATAQSDIYALGIVLFEMLTGDVPFKADSAVQVALMQMKNEMPSARAINPSIPQSLENVIIRATAKDPAQRYRSCNEMLEDIRTCLRPERLNEPKLYLPKVSHKSLEDLEEEKEPVRTPSRKNRPVREETEEPSRVSHPAVGKKPKGNKPLFIILIVLLCLLGVSGIYLALNASGILNPASKEREVPQLIGLTLADARTLCEEQDLVLNTDNVTYTLTENTEKGQIISSSPDGGTTVEEGTEITVTVSSGIGVTMKDYSGWNINDAMNDIAQNYPSMQVKTEEAQDDSKTPGTVISQDGMAAGTMFNPEAASEVTLVYASYPTITIPDDLNGKTIEEATAELEALGVKVLTSNLDTSSLTEEEIGNLQTGVVINSDPQAGSEFTQKEDNYVILYYY</sequence>
<evidence type="ECO:0000256" key="2">
    <source>
        <dbReference type="ARBA" id="ARBA00022527"/>
    </source>
</evidence>
<protein>
    <recommendedName>
        <fullName evidence="1">non-specific serine/threonine protein kinase</fullName>
        <ecNumber evidence="1">2.7.11.1</ecNumber>
    </recommendedName>
</protein>
<keyword evidence="6 9" id="KW-0067">ATP-binding</keyword>
<evidence type="ECO:0000313" key="15">
    <source>
        <dbReference type="Proteomes" id="UP000461880"/>
    </source>
</evidence>
<dbReference type="InterPro" id="IPR011009">
    <property type="entry name" value="Kinase-like_dom_sf"/>
</dbReference>
<feature type="domain" description="PASTA" evidence="13">
    <location>
        <begin position="364"/>
        <end position="435"/>
    </location>
</feature>
<dbReference type="SMART" id="SM00740">
    <property type="entry name" value="PASTA"/>
    <property type="match status" value="3"/>
</dbReference>
<dbReference type="EMBL" id="VUMN01000001">
    <property type="protein sequence ID" value="MSS57345.1"/>
    <property type="molecule type" value="Genomic_DNA"/>
</dbReference>
<dbReference type="SMART" id="SM00220">
    <property type="entry name" value="S_TKc"/>
    <property type="match status" value="1"/>
</dbReference>
<keyword evidence="2" id="KW-0723">Serine/threonine-protein kinase</keyword>
<dbReference type="InterPro" id="IPR000719">
    <property type="entry name" value="Prot_kinase_dom"/>
</dbReference>